<keyword evidence="1" id="KW-0732">Signal</keyword>
<evidence type="ECO:0000256" key="1">
    <source>
        <dbReference type="SAM" id="SignalP"/>
    </source>
</evidence>
<protein>
    <submittedName>
        <fullName evidence="3">Uncharacterized protein</fullName>
    </submittedName>
</protein>
<dbReference type="WBParaSite" id="PSU_v2.g6736.t1">
    <property type="protein sequence ID" value="PSU_v2.g6736.t1"/>
    <property type="gene ID" value="PSU_v2.g6736"/>
</dbReference>
<dbReference type="Proteomes" id="UP000887577">
    <property type="component" value="Unplaced"/>
</dbReference>
<feature type="signal peptide" evidence="1">
    <location>
        <begin position="1"/>
        <end position="21"/>
    </location>
</feature>
<accession>A0A914Z915</accession>
<feature type="chain" id="PRO_5037288322" evidence="1">
    <location>
        <begin position="22"/>
        <end position="223"/>
    </location>
</feature>
<evidence type="ECO:0000313" key="3">
    <source>
        <dbReference type="WBParaSite" id="PSU_v2.g6736.t1"/>
    </source>
</evidence>
<name>A0A914Z915_9BILA</name>
<organism evidence="2 3">
    <name type="scientific">Panagrolaimus superbus</name>
    <dbReference type="NCBI Taxonomy" id="310955"/>
    <lineage>
        <taxon>Eukaryota</taxon>
        <taxon>Metazoa</taxon>
        <taxon>Ecdysozoa</taxon>
        <taxon>Nematoda</taxon>
        <taxon>Chromadorea</taxon>
        <taxon>Rhabditida</taxon>
        <taxon>Tylenchina</taxon>
        <taxon>Panagrolaimomorpha</taxon>
        <taxon>Panagrolaimoidea</taxon>
        <taxon>Panagrolaimidae</taxon>
        <taxon>Panagrolaimus</taxon>
    </lineage>
</organism>
<reference evidence="3" key="1">
    <citation type="submission" date="2022-11" db="UniProtKB">
        <authorList>
            <consortium name="WormBaseParasite"/>
        </authorList>
    </citation>
    <scope>IDENTIFICATION</scope>
</reference>
<proteinExistence type="predicted"/>
<sequence>MNPIILFIISLILIIFKVVAAADETCTTTDLQNIESCYQKYAPDGYQLFFQKRQSQFGTSQIINNWYNPCRSKKNLNKCLGNIVVQRCFNIANMSTLPFLNNSTDAAKVIISDFLKIDYVCQKIFNFTDNDAICLSEKLPKSIDKICKRNYSSCETINAFSSCIKKLAYKKCRKYVGCFVQKTAMLETCEFSSCGDCATINANKNPIENLCNDDKSNNTIFYL</sequence>
<evidence type="ECO:0000313" key="2">
    <source>
        <dbReference type="Proteomes" id="UP000887577"/>
    </source>
</evidence>
<dbReference type="AlphaFoldDB" id="A0A914Z915"/>
<keyword evidence="2" id="KW-1185">Reference proteome</keyword>